<evidence type="ECO:0000313" key="2">
    <source>
        <dbReference type="EMBL" id="GEC05002.1"/>
    </source>
</evidence>
<dbReference type="EMBL" id="BJND01000018">
    <property type="protein sequence ID" value="GEC05002.1"/>
    <property type="molecule type" value="Genomic_DNA"/>
</dbReference>
<protein>
    <submittedName>
        <fullName evidence="2">Uncharacterized protein</fullName>
    </submittedName>
</protein>
<feature type="region of interest" description="Disordered" evidence="1">
    <location>
        <begin position="1"/>
        <end position="26"/>
    </location>
</feature>
<proteinExistence type="predicted"/>
<evidence type="ECO:0000256" key="1">
    <source>
        <dbReference type="SAM" id="MobiDB-lite"/>
    </source>
</evidence>
<sequence length="82" mass="8737">MTPASSRYPPRQDPAGSHGAGKAVDGERSASAGVFARWEGLYIHPQAGATVPLMTFAMSCVLQVLEKPWVPDSWLTGKSPLL</sequence>
<comment type="caution">
    <text evidence="2">The sequence shown here is derived from an EMBL/GenBank/DDBJ whole genome shotgun (WGS) entry which is preliminary data.</text>
</comment>
<evidence type="ECO:0000313" key="3">
    <source>
        <dbReference type="Proteomes" id="UP000317881"/>
    </source>
</evidence>
<dbReference type="AlphaFoldDB" id="A0A4Y3VCX3"/>
<keyword evidence="3" id="KW-1185">Reference proteome</keyword>
<reference evidence="2 3" key="1">
    <citation type="submission" date="2019-06" db="EMBL/GenBank/DDBJ databases">
        <title>Whole genome shotgun sequence of Streptomyces spinoverrucosus NBRC 14228.</title>
        <authorList>
            <person name="Hosoyama A."/>
            <person name="Uohara A."/>
            <person name="Ohji S."/>
            <person name="Ichikawa N."/>
        </authorList>
    </citation>
    <scope>NUCLEOTIDE SEQUENCE [LARGE SCALE GENOMIC DNA]</scope>
    <source>
        <strain evidence="2 3">NBRC 14228</strain>
    </source>
</reference>
<organism evidence="2 3">
    <name type="scientific">Streptomyces spinoverrucosus</name>
    <dbReference type="NCBI Taxonomy" id="284043"/>
    <lineage>
        <taxon>Bacteria</taxon>
        <taxon>Bacillati</taxon>
        <taxon>Actinomycetota</taxon>
        <taxon>Actinomycetes</taxon>
        <taxon>Kitasatosporales</taxon>
        <taxon>Streptomycetaceae</taxon>
        <taxon>Streptomyces</taxon>
    </lineage>
</organism>
<name>A0A4Y3VCX3_9ACTN</name>
<dbReference type="Proteomes" id="UP000317881">
    <property type="component" value="Unassembled WGS sequence"/>
</dbReference>
<accession>A0A4Y3VCX3</accession>
<gene>
    <name evidence="2" type="ORF">SSP24_26570</name>
</gene>